<evidence type="ECO:0000256" key="1">
    <source>
        <dbReference type="SAM" id="MobiDB-lite"/>
    </source>
</evidence>
<dbReference type="AlphaFoldDB" id="A0A9P6L6P0"/>
<evidence type="ECO:0000259" key="2">
    <source>
        <dbReference type="Pfam" id="PF09994"/>
    </source>
</evidence>
<dbReference type="Proteomes" id="UP000736335">
    <property type="component" value="Unassembled WGS sequence"/>
</dbReference>
<dbReference type="Pfam" id="PF09994">
    <property type="entry name" value="T6SS_Tle1-like_cat"/>
    <property type="match status" value="1"/>
</dbReference>
<evidence type="ECO:0000313" key="3">
    <source>
        <dbReference type="EMBL" id="KAF9785035.1"/>
    </source>
</evidence>
<feature type="compositionally biased region" description="Polar residues" evidence="1">
    <location>
        <begin position="395"/>
        <end position="406"/>
    </location>
</feature>
<dbReference type="PANTHER" id="PTHR33840:SF2">
    <property type="entry name" value="TLE1 PHOSPHOLIPASE DOMAIN-CONTAINING PROTEIN"/>
    <property type="match status" value="1"/>
</dbReference>
<protein>
    <recommendedName>
        <fullName evidence="2">T6SS Phospholipase effector Tle1-like catalytic domain-containing protein</fullName>
    </recommendedName>
</protein>
<gene>
    <name evidence="3" type="ORF">BJ322DRAFT_1108506</name>
</gene>
<dbReference type="InterPro" id="IPR018712">
    <property type="entry name" value="Tle1-like_cat"/>
</dbReference>
<reference evidence="3" key="1">
    <citation type="journal article" date="2020" name="Nat. Commun.">
        <title>Large-scale genome sequencing of mycorrhizal fungi provides insights into the early evolution of symbiotic traits.</title>
        <authorList>
            <person name="Miyauchi S."/>
            <person name="Kiss E."/>
            <person name="Kuo A."/>
            <person name="Drula E."/>
            <person name="Kohler A."/>
            <person name="Sanchez-Garcia M."/>
            <person name="Morin E."/>
            <person name="Andreopoulos B."/>
            <person name="Barry K.W."/>
            <person name="Bonito G."/>
            <person name="Buee M."/>
            <person name="Carver A."/>
            <person name="Chen C."/>
            <person name="Cichocki N."/>
            <person name="Clum A."/>
            <person name="Culley D."/>
            <person name="Crous P.W."/>
            <person name="Fauchery L."/>
            <person name="Girlanda M."/>
            <person name="Hayes R.D."/>
            <person name="Keri Z."/>
            <person name="LaButti K."/>
            <person name="Lipzen A."/>
            <person name="Lombard V."/>
            <person name="Magnuson J."/>
            <person name="Maillard F."/>
            <person name="Murat C."/>
            <person name="Nolan M."/>
            <person name="Ohm R.A."/>
            <person name="Pangilinan J."/>
            <person name="Pereira M.F."/>
            <person name="Perotto S."/>
            <person name="Peter M."/>
            <person name="Pfister S."/>
            <person name="Riley R."/>
            <person name="Sitrit Y."/>
            <person name="Stielow J.B."/>
            <person name="Szollosi G."/>
            <person name="Zifcakova L."/>
            <person name="Stursova M."/>
            <person name="Spatafora J.W."/>
            <person name="Tedersoo L."/>
            <person name="Vaario L.M."/>
            <person name="Yamada A."/>
            <person name="Yan M."/>
            <person name="Wang P."/>
            <person name="Xu J."/>
            <person name="Bruns T."/>
            <person name="Baldrian P."/>
            <person name="Vilgalys R."/>
            <person name="Dunand C."/>
            <person name="Henrissat B."/>
            <person name="Grigoriev I.V."/>
            <person name="Hibbett D."/>
            <person name="Nagy L.G."/>
            <person name="Martin F.M."/>
        </authorList>
    </citation>
    <scope>NUCLEOTIDE SEQUENCE</scope>
    <source>
        <strain evidence="3">UH-Tt-Lm1</strain>
    </source>
</reference>
<dbReference type="EMBL" id="WIUZ02000007">
    <property type="protein sequence ID" value="KAF9785035.1"/>
    <property type="molecule type" value="Genomic_DNA"/>
</dbReference>
<comment type="caution">
    <text evidence="3">The sequence shown here is derived from an EMBL/GenBank/DDBJ whole genome shotgun (WGS) entry which is preliminary data.</text>
</comment>
<feature type="domain" description="T6SS Phospholipase effector Tle1-like catalytic" evidence="2">
    <location>
        <begin position="11"/>
        <end position="347"/>
    </location>
</feature>
<accession>A0A9P6L6P0</accession>
<proteinExistence type="predicted"/>
<feature type="region of interest" description="Disordered" evidence="1">
    <location>
        <begin position="379"/>
        <end position="427"/>
    </location>
</feature>
<keyword evidence="4" id="KW-1185">Reference proteome</keyword>
<reference evidence="3" key="2">
    <citation type="submission" date="2020-11" db="EMBL/GenBank/DDBJ databases">
        <authorList>
            <consortium name="DOE Joint Genome Institute"/>
            <person name="Kuo A."/>
            <person name="Miyauchi S."/>
            <person name="Kiss E."/>
            <person name="Drula E."/>
            <person name="Kohler A."/>
            <person name="Sanchez-Garcia M."/>
            <person name="Andreopoulos B."/>
            <person name="Barry K.W."/>
            <person name="Bonito G."/>
            <person name="Buee M."/>
            <person name="Carver A."/>
            <person name="Chen C."/>
            <person name="Cichocki N."/>
            <person name="Clum A."/>
            <person name="Culley D."/>
            <person name="Crous P.W."/>
            <person name="Fauchery L."/>
            <person name="Girlanda M."/>
            <person name="Hayes R."/>
            <person name="Keri Z."/>
            <person name="Labutti K."/>
            <person name="Lipzen A."/>
            <person name="Lombard V."/>
            <person name="Magnuson J."/>
            <person name="Maillard F."/>
            <person name="Morin E."/>
            <person name="Murat C."/>
            <person name="Nolan M."/>
            <person name="Ohm R."/>
            <person name="Pangilinan J."/>
            <person name="Pereira M."/>
            <person name="Perotto S."/>
            <person name="Peter M."/>
            <person name="Riley R."/>
            <person name="Sitrit Y."/>
            <person name="Stielow B."/>
            <person name="Szollosi G."/>
            <person name="Zifcakova L."/>
            <person name="Stursova M."/>
            <person name="Spatafora J.W."/>
            <person name="Tedersoo L."/>
            <person name="Vaario L.-M."/>
            <person name="Yamada A."/>
            <person name="Yan M."/>
            <person name="Wang P."/>
            <person name="Xu J."/>
            <person name="Bruns T."/>
            <person name="Baldrian P."/>
            <person name="Vilgalys R."/>
            <person name="Henrissat B."/>
            <person name="Grigoriev I.V."/>
            <person name="Hibbett D."/>
            <person name="Nagy L.G."/>
            <person name="Martin F.M."/>
        </authorList>
    </citation>
    <scope>NUCLEOTIDE SEQUENCE</scope>
    <source>
        <strain evidence="3">UH-Tt-Lm1</strain>
    </source>
</reference>
<evidence type="ECO:0000313" key="4">
    <source>
        <dbReference type="Proteomes" id="UP000736335"/>
    </source>
</evidence>
<name>A0A9P6L6P0_9AGAM</name>
<dbReference type="PANTHER" id="PTHR33840">
    <property type="match status" value="1"/>
</dbReference>
<organism evidence="3 4">
    <name type="scientific">Thelephora terrestris</name>
    <dbReference type="NCBI Taxonomy" id="56493"/>
    <lineage>
        <taxon>Eukaryota</taxon>
        <taxon>Fungi</taxon>
        <taxon>Dikarya</taxon>
        <taxon>Basidiomycota</taxon>
        <taxon>Agaricomycotina</taxon>
        <taxon>Agaricomycetes</taxon>
        <taxon>Thelephorales</taxon>
        <taxon>Thelephoraceae</taxon>
        <taxon>Thelephora</taxon>
    </lineage>
</organism>
<dbReference type="OrthoDB" id="3162439at2759"/>
<sequence>MATSSTTPQPRVIVLCFDGTADQYSAAVSCASHPVHLLRNGRLDTDTRNKKPQNTNVIKLFGLLDKRRPLEQIVYYQPGVGTFINPGVVSSTLTWLAKKADEAIAWYLNEHILEGYKFLMQNYREGDKICLFGVWILRSSCERFSRGAYTARVVAGFLAKIGLLPRDNDAQVPLAYGLFKRTDEAGHELAAGFKRTFCAPVTVDFLGVWDTVASVGFIRNRAPPLTFANSAVKVSRHALSLDERRARFQPSLFPREESQYATNREEFRSYDLASTPNGILPGDPKVFSPGSVGSEPTSEILMSPEPVIPPVLEVWFAGCHCDVGGGAVEDVAPYKLADIPLRWMVEQVMRSQCGIKFDDAALRRVGIDVSFVAPVAPTIPTVGEEPEADAEAAHSSPQESQISLGNDDNGEYVVQDGKPRRVKERTWDREQDVETDINDQLKAKPGWWLLEFLPMRFTWQEDDGKWKTKWGLNYGRGREIRGKSPNFHVSVRQRMAELDYKPRATWRGAERYVH</sequence>